<organism evidence="3 4">
    <name type="scientific">Brassica cretica</name>
    <name type="common">Mustard</name>
    <dbReference type="NCBI Taxonomy" id="69181"/>
    <lineage>
        <taxon>Eukaryota</taxon>
        <taxon>Viridiplantae</taxon>
        <taxon>Streptophyta</taxon>
        <taxon>Embryophyta</taxon>
        <taxon>Tracheophyta</taxon>
        <taxon>Spermatophyta</taxon>
        <taxon>Magnoliopsida</taxon>
        <taxon>eudicotyledons</taxon>
        <taxon>Gunneridae</taxon>
        <taxon>Pentapetalae</taxon>
        <taxon>rosids</taxon>
        <taxon>malvids</taxon>
        <taxon>Brassicales</taxon>
        <taxon>Brassicaceae</taxon>
        <taxon>Brassiceae</taxon>
        <taxon>Brassica</taxon>
    </lineage>
</organism>
<dbReference type="Proteomes" id="UP000266723">
    <property type="component" value="Unassembled WGS sequence"/>
</dbReference>
<evidence type="ECO:0000256" key="1">
    <source>
        <dbReference type="SAM" id="MobiDB-lite"/>
    </source>
</evidence>
<feature type="region of interest" description="Disordered" evidence="1">
    <location>
        <begin position="425"/>
        <end position="450"/>
    </location>
</feature>
<keyword evidence="2" id="KW-0472">Membrane</keyword>
<protein>
    <submittedName>
        <fullName evidence="3">Uncharacterized protein</fullName>
    </submittedName>
</protein>
<name>A0ABQ7DI34_BRACR</name>
<evidence type="ECO:0000313" key="3">
    <source>
        <dbReference type="EMBL" id="KAF3577774.1"/>
    </source>
</evidence>
<accession>A0ABQ7DI34</accession>
<feature type="transmembrane region" description="Helical" evidence="2">
    <location>
        <begin position="112"/>
        <end position="135"/>
    </location>
</feature>
<proteinExistence type="predicted"/>
<evidence type="ECO:0000256" key="2">
    <source>
        <dbReference type="SAM" id="Phobius"/>
    </source>
</evidence>
<keyword evidence="4" id="KW-1185">Reference proteome</keyword>
<dbReference type="Gene3D" id="2.40.50.140">
    <property type="entry name" value="Nucleic acid-binding proteins"/>
    <property type="match status" value="1"/>
</dbReference>
<gene>
    <name evidence="3" type="ORF">DY000_02033267</name>
</gene>
<dbReference type="InterPro" id="IPR012340">
    <property type="entry name" value="NA-bd_OB-fold"/>
</dbReference>
<keyword evidence="2" id="KW-1133">Transmembrane helix</keyword>
<dbReference type="EMBL" id="QGKV02000649">
    <property type="protein sequence ID" value="KAF3577774.1"/>
    <property type="molecule type" value="Genomic_DNA"/>
</dbReference>
<reference evidence="3 4" key="1">
    <citation type="journal article" date="2020" name="BMC Genomics">
        <title>Intraspecific diversification of the crop wild relative Brassica cretica Lam. using demographic model selection.</title>
        <authorList>
            <person name="Kioukis A."/>
            <person name="Michalopoulou V.A."/>
            <person name="Briers L."/>
            <person name="Pirintsos S."/>
            <person name="Studholme D.J."/>
            <person name="Pavlidis P."/>
            <person name="Sarris P.F."/>
        </authorList>
    </citation>
    <scope>NUCLEOTIDE SEQUENCE [LARGE SCALE GENOMIC DNA]</scope>
    <source>
        <strain evidence="4">cv. PFS-1207/04</strain>
    </source>
</reference>
<feature type="transmembrane region" description="Helical" evidence="2">
    <location>
        <begin position="240"/>
        <end position="263"/>
    </location>
</feature>
<evidence type="ECO:0000313" key="4">
    <source>
        <dbReference type="Proteomes" id="UP000266723"/>
    </source>
</evidence>
<sequence length="450" mass="49245">MKPNPAALQENDGDDFDEADLEWKTQVFDLAKSVNRLTEEHTATNSTVELLQSTMTELNTSVQAMMKGDDVAVNVGNSKDLGEPSESARGFAVRSGKAKWRRRAKDSALNKLVFAFRFFMLVVIVLQVIHLSLILNTNHRVYRVIAIKTLSVFMDYDIQPTIDYFNCFTPVTGKGNGNCLRLGSNPEIANLLMRRGDDVAVNVGNSKDLGEPSESARGFAVRSGKAKWRRRAKDSALNKLVFAFRFFMLVVIVLQVIHLSLILNTNHRVYRVIAIKTLSVFMDYDIQPTIDYFNCFTPVTGKGNGNCLRLGSNPEIANLLMRSDCKIKATRGPSSLMCPKCGNINVISVAQYLAKISVYDNNDQAVFALLGDAGRKTQTIIVTKVLSPAVLPPVASSDENPLAPTSEVALLSANDVCASSKACGSLAAEGGKSTCNSEEPKKAKRSKHGK</sequence>
<keyword evidence="2" id="KW-0812">Transmembrane</keyword>
<comment type="caution">
    <text evidence="3">The sequence shown here is derived from an EMBL/GenBank/DDBJ whole genome shotgun (WGS) entry which is preliminary data.</text>
</comment>